<evidence type="ECO:0000256" key="8">
    <source>
        <dbReference type="SAM" id="MobiDB-lite"/>
    </source>
</evidence>
<evidence type="ECO:0000259" key="10">
    <source>
        <dbReference type="Pfam" id="PF23247"/>
    </source>
</evidence>
<dbReference type="GO" id="GO:0006952">
    <property type="term" value="P:defense response"/>
    <property type="evidence" value="ECO:0007669"/>
    <property type="project" value="UniProtKB-KW"/>
</dbReference>
<dbReference type="InterPro" id="IPR002182">
    <property type="entry name" value="NB-ARC"/>
</dbReference>
<dbReference type="OrthoDB" id="3794806at2759"/>
<evidence type="ECO:0000256" key="4">
    <source>
        <dbReference type="ARBA" id="ARBA00022741"/>
    </source>
</evidence>
<keyword evidence="4" id="KW-0547">Nucleotide-binding</keyword>
<dbReference type="FunFam" id="3.40.50.300:FF:001091">
    <property type="entry name" value="Probable disease resistance protein At1g61300"/>
    <property type="match status" value="1"/>
</dbReference>
<feature type="region of interest" description="Disordered" evidence="8">
    <location>
        <begin position="1666"/>
        <end position="1706"/>
    </location>
</feature>
<keyword evidence="3" id="KW-0677">Repeat</keyword>
<gene>
    <name evidence="12" type="primary">LOC101509621</name>
</gene>
<organism evidence="11 12">
    <name type="scientific">Cicer arietinum</name>
    <name type="common">Chickpea</name>
    <name type="synonym">Garbanzo</name>
    <dbReference type="NCBI Taxonomy" id="3827"/>
    <lineage>
        <taxon>Eukaryota</taxon>
        <taxon>Viridiplantae</taxon>
        <taxon>Streptophyta</taxon>
        <taxon>Embryophyta</taxon>
        <taxon>Tracheophyta</taxon>
        <taxon>Spermatophyta</taxon>
        <taxon>Magnoliopsida</taxon>
        <taxon>eudicotyledons</taxon>
        <taxon>Gunneridae</taxon>
        <taxon>Pentapetalae</taxon>
        <taxon>rosids</taxon>
        <taxon>fabids</taxon>
        <taxon>Fabales</taxon>
        <taxon>Fabaceae</taxon>
        <taxon>Papilionoideae</taxon>
        <taxon>50 kb inversion clade</taxon>
        <taxon>NPAAA clade</taxon>
        <taxon>Hologalegina</taxon>
        <taxon>IRL clade</taxon>
        <taxon>Cicereae</taxon>
        <taxon>Cicer</taxon>
    </lineage>
</organism>
<keyword evidence="6" id="KW-0067">ATP-binding</keyword>
<dbReference type="Pfam" id="PF00931">
    <property type="entry name" value="NB-ARC"/>
    <property type="match status" value="1"/>
</dbReference>
<accession>A0A1S2Y717</accession>
<proteinExistence type="inferred from homology"/>
<feature type="domain" description="Disease resistance protein At4g27190-like leucine-rich repeats" evidence="10">
    <location>
        <begin position="1212"/>
        <end position="1314"/>
    </location>
</feature>
<reference evidence="11" key="1">
    <citation type="journal article" date="2013" name="Nat. Biotechnol.">
        <title>Draft genome sequence of chickpea (Cicer arietinum) provides a resource for trait improvement.</title>
        <authorList>
            <person name="Varshney R.K."/>
            <person name="Song C."/>
            <person name="Saxena R.K."/>
            <person name="Azam S."/>
            <person name="Yu S."/>
            <person name="Sharpe A.G."/>
            <person name="Cannon S."/>
            <person name="Baek J."/>
            <person name="Rosen B.D."/>
            <person name="Tar'an B."/>
            <person name="Millan T."/>
            <person name="Zhang X."/>
            <person name="Ramsay L.D."/>
            <person name="Iwata A."/>
            <person name="Wang Y."/>
            <person name="Nelson W."/>
            <person name="Farmer A.D."/>
            <person name="Gaur P.M."/>
            <person name="Soderlund C."/>
            <person name="Penmetsa R.V."/>
            <person name="Xu C."/>
            <person name="Bharti A.K."/>
            <person name="He W."/>
            <person name="Winter P."/>
            <person name="Zhao S."/>
            <person name="Hane J.K."/>
            <person name="Carrasquilla-Garcia N."/>
            <person name="Condie J.A."/>
            <person name="Upadhyaya H.D."/>
            <person name="Luo M.C."/>
            <person name="Thudi M."/>
            <person name="Gowda C.L."/>
            <person name="Singh N.P."/>
            <person name="Lichtenzveig J."/>
            <person name="Gali K.K."/>
            <person name="Rubio J."/>
            <person name="Nadarajan N."/>
            <person name="Dolezel J."/>
            <person name="Bansal K.C."/>
            <person name="Xu X."/>
            <person name="Edwards D."/>
            <person name="Zhang G."/>
            <person name="Kahl G."/>
            <person name="Gil J."/>
            <person name="Singh K.B."/>
            <person name="Datta S.K."/>
            <person name="Jackson S.A."/>
            <person name="Wang J."/>
            <person name="Cook D.R."/>
        </authorList>
    </citation>
    <scope>NUCLEOTIDE SEQUENCE [LARGE SCALE GENOMIC DNA]</scope>
    <source>
        <strain evidence="11">cv. CDC Frontier</strain>
    </source>
</reference>
<dbReference type="Gene3D" id="3.80.10.10">
    <property type="entry name" value="Ribonuclease Inhibitor"/>
    <property type="match status" value="3"/>
</dbReference>
<dbReference type="GO" id="GO:0043531">
    <property type="term" value="F:ADP binding"/>
    <property type="evidence" value="ECO:0007669"/>
    <property type="project" value="InterPro"/>
</dbReference>
<evidence type="ECO:0000256" key="5">
    <source>
        <dbReference type="ARBA" id="ARBA00022821"/>
    </source>
</evidence>
<dbReference type="SUPFAM" id="SSF52058">
    <property type="entry name" value="L domain-like"/>
    <property type="match status" value="2"/>
</dbReference>
<feature type="region of interest" description="Disordered" evidence="8">
    <location>
        <begin position="1457"/>
        <end position="1480"/>
    </location>
</feature>
<feature type="domain" description="Disease resistance protein At4g27190-like leucine-rich repeats" evidence="10">
    <location>
        <begin position="1316"/>
        <end position="1425"/>
    </location>
</feature>
<name>A0A1S2Y717_CICAR</name>
<dbReference type="GeneID" id="101509621"/>
<dbReference type="SUPFAM" id="SSF52540">
    <property type="entry name" value="P-loop containing nucleoside triphosphate hydrolases"/>
    <property type="match status" value="1"/>
</dbReference>
<dbReference type="Proteomes" id="UP000087171">
    <property type="component" value="Chromosome Ca5"/>
</dbReference>
<reference evidence="12" key="2">
    <citation type="submission" date="2025-08" db="UniProtKB">
        <authorList>
            <consortium name="RefSeq"/>
        </authorList>
    </citation>
    <scope>IDENTIFICATION</scope>
    <source>
        <tissue evidence="12">Etiolated seedlings</tissue>
    </source>
</reference>
<dbReference type="PaxDb" id="3827-XP_004499596.1"/>
<evidence type="ECO:0000256" key="1">
    <source>
        <dbReference type="ARBA" id="ARBA00008894"/>
    </source>
</evidence>
<evidence type="ECO:0000313" key="11">
    <source>
        <dbReference type="Proteomes" id="UP000087171"/>
    </source>
</evidence>
<keyword evidence="2" id="KW-0433">Leucine-rich repeat</keyword>
<dbReference type="InterPro" id="IPR036388">
    <property type="entry name" value="WH-like_DNA-bd_sf"/>
</dbReference>
<feature type="domain" description="Disease resistance protein At4g27190-like leucine-rich repeats" evidence="10">
    <location>
        <begin position="1114"/>
        <end position="1190"/>
    </location>
</feature>
<dbReference type="GO" id="GO:0005524">
    <property type="term" value="F:ATP binding"/>
    <property type="evidence" value="ECO:0007669"/>
    <property type="project" value="UniProtKB-KW"/>
</dbReference>
<dbReference type="PANTHER" id="PTHR33463">
    <property type="entry name" value="NB-ARC DOMAIN-CONTAINING PROTEIN-RELATED"/>
    <property type="match status" value="1"/>
</dbReference>
<dbReference type="InterPro" id="IPR032675">
    <property type="entry name" value="LRR_dom_sf"/>
</dbReference>
<comment type="similarity">
    <text evidence="1">Belongs to the disease resistance NB-LRR family.</text>
</comment>
<evidence type="ECO:0000256" key="2">
    <source>
        <dbReference type="ARBA" id="ARBA00022614"/>
    </source>
</evidence>
<dbReference type="PRINTS" id="PR00364">
    <property type="entry name" value="DISEASERSIST"/>
</dbReference>
<dbReference type="InterPro" id="IPR042197">
    <property type="entry name" value="Apaf_helical"/>
</dbReference>
<dbReference type="InterPro" id="IPR027417">
    <property type="entry name" value="P-loop_NTPase"/>
</dbReference>
<feature type="domain" description="NB-ARC" evidence="9">
    <location>
        <begin position="154"/>
        <end position="319"/>
    </location>
</feature>
<dbReference type="Gene3D" id="1.10.8.430">
    <property type="entry name" value="Helical domain of apoptotic protease-activating factors"/>
    <property type="match status" value="1"/>
</dbReference>
<dbReference type="eggNOG" id="KOG4658">
    <property type="taxonomic scope" value="Eukaryota"/>
</dbReference>
<evidence type="ECO:0000256" key="6">
    <source>
        <dbReference type="ARBA" id="ARBA00022840"/>
    </source>
</evidence>
<dbReference type="Pfam" id="PF23247">
    <property type="entry name" value="LRR_RPS2"/>
    <property type="match status" value="4"/>
</dbReference>
<dbReference type="Gene3D" id="1.10.10.10">
    <property type="entry name" value="Winged helix-like DNA-binding domain superfamily/Winged helix DNA-binding domain"/>
    <property type="match status" value="1"/>
</dbReference>
<dbReference type="InterPro" id="IPR057135">
    <property type="entry name" value="At4g27190-like_LRR"/>
</dbReference>
<dbReference type="RefSeq" id="XP_004499596.1">
    <property type="nucleotide sequence ID" value="XM_004499539.3"/>
</dbReference>
<feature type="coiled-coil region" evidence="7">
    <location>
        <begin position="34"/>
        <end position="61"/>
    </location>
</feature>
<evidence type="ECO:0000313" key="12">
    <source>
        <dbReference type="RefSeq" id="XP_004499596.1"/>
    </source>
</evidence>
<feature type="compositionally biased region" description="Low complexity" evidence="8">
    <location>
        <begin position="1676"/>
        <end position="1688"/>
    </location>
</feature>
<feature type="domain" description="Disease resistance protein At4g27190-like leucine-rich repeats" evidence="10">
    <location>
        <begin position="823"/>
        <end position="953"/>
    </location>
</feature>
<evidence type="ECO:0000256" key="3">
    <source>
        <dbReference type="ARBA" id="ARBA00022737"/>
    </source>
</evidence>
<keyword evidence="11" id="KW-1185">Reference proteome</keyword>
<dbReference type="InterPro" id="IPR050905">
    <property type="entry name" value="Plant_NBS-LRR"/>
</dbReference>
<dbReference type="KEGG" id="cam:101509621"/>
<feature type="compositionally biased region" description="Polar residues" evidence="8">
    <location>
        <begin position="1691"/>
        <end position="1706"/>
    </location>
</feature>
<evidence type="ECO:0000259" key="9">
    <source>
        <dbReference type="Pfam" id="PF00931"/>
    </source>
</evidence>
<dbReference type="Gene3D" id="3.40.50.300">
    <property type="entry name" value="P-loop containing nucleotide triphosphate hydrolases"/>
    <property type="match status" value="1"/>
</dbReference>
<keyword evidence="7" id="KW-0175">Coiled coil</keyword>
<protein>
    <submittedName>
        <fullName evidence="12">Uncharacterized protein LOC101509621</fullName>
    </submittedName>
</protein>
<sequence length="1888" mass="215982">MVSCLAELGKTYVEKLINRVTAELRFVFCFTCIAKEFEEKKPELEAERKTMEQRVQVAVSEGKVIRANVLHWIKKVDKLIQENTKTKQTCFFGFCPDCIGRYKRGKELVNMTEEIKSSIEKGEIFEIIDLPQSLPGCGYYSLDYYIQFKGRESKYKELLDALKDDNNYMTGLQGMGGTGKTTLAIKVGKELEESKKLDHVIDTTVSFTPDIKKIQDDIAGPLGLKLKDCNNSDRPKILRSRLTNGEKILLILDDVWDQDTSLDFDRIGIPKRDNHNGCRVLITTRSKRILDTMNCDKKIELEILSDEDAWIMFKNYAGINDSFSNSLTSKGQKIARECKGLPVAIAVIARSLKGQQHRKHEWDATLKSLKKHVSMPNVDDDVVGIYKCLKFSYDYMKNKKAKELLLLSSVFPEDEIISVEILTRLGIGMGLFGEDYRSYNDTRIEVVVAKNKLIDSCLLLDVVDTENKENVKMHDLVRDAAQWIANKEIWDVNLSIKDQKLLVQKEINIKYLFCKGKDMDLFSCKFECSKLETLIVDIDSEGQECIEVPNSFFENIFKLRVLYFKSTDKVNFLSLPQSIQSLTNIRSLLVEGVDLGDISILGKLPSLETLDLNLCTINELPFEITKLGKFKLLNLDTCVIRRNNLFEVIEKCSSLEELYFKYSFNNFCREITIPELQKFHIYNDWGRMKYSQSKYVNFCASDACYFSETTLNYFMRTTEFLRLKGIKRGWRNLMPEIVPIDLGMNDLVELHLSSISQLQCLIKTIGSQVPNVLSKLVVLSLDMMENLEELFNGSLSFDSLKNLERLSVMECKKFQRFFNCKLNLCNLKTLILKQCPMLVSLFPLMSQNLVQLEKLEITDCEELKNIIDVKREEESREEIDDGDNDNKRHGSIFPKLKVLDIEGCHRLESIIPFLSSQDFPVLEAISIKRCDGLKYIFSQYQHVELKSLKQMELFLLPSFIDIFPKCYDSMSLLVNESCSTSRDGFKAQIQLDPIKCNIFSWPYLCCRGDKFGSSSTTRIPLVSEDQPQEYSITSVSNSHNLHIWERAQCLSVHPHFMCNIKNIVLFQILKIKSVFILSVAPRMLETLTITNCDELKHIVIDTEDHDSSGNNWGNVFPTLKRLHVQKCMQLEYIFGHYTNDHQNHTEIHLHLPALQYLNICNLSSLVAMCPKQYRPTFPSLKELELKNCSQVDIKSIGDFIIHSVSKSQDSTIMKELSVKHFIPLESLRVDNFKAENLFCLNEMDGQPMNLRLQKIQLSDMHNMKYLFGGPKNSFVLKNLTKIIIIRCEILEVLFSTSIIRCLSKLVFLRIEECKELKHIIEDDLQNQNMLNSFPKLKVLVVVKCCKLKYVFPVSICKEFLELEALVITKALELEEIFKSEGDQKVKIPKLNFIVFDKLPSLFFTQGIQFQTTKNRFVRNCRKLSSCLESTPYKIVEIYKFFVRNTDRETYKNVFQQLQEESDGSDSGNESPSAETTEDFDGGIEVEAASQIQMKLTPEAEHEFVENVPDLEIPSIAILPTNSKELVNEQSTNQQCLMNQQHPLGEIDTTAKPSQGNNCLKEIEDQNIQEGYTPEKTVAATMSTISETRNGPIQLISPKKKCVEEGTALANANTITPSTHLELVNSSKEQDVDVRYSVETAKTNDDQVSLNDAAVGKVTSTIEEQFPKDDEFRVSKSKPSPSNSIPLPLAFQTPSTPSKGNPSQIVKDLSSPSLVTRELEELVSKKHLDYQNLSLLTDFLVKHPSCLLRDTSLSNRYKGYAYHCLAELLKFLQTRSVLDVLGSGHSVFVELIQDARRFAFDKNWLDGVEKRALFPDLQFSQDAFQKLLDSKKQVTKDVEDMRWKIDVLAKQMDVFNHQLTSSEAVLESIIQQETQILETKAALSAPLGY</sequence>
<keyword evidence="5" id="KW-0611">Plant defense</keyword>
<evidence type="ECO:0000256" key="7">
    <source>
        <dbReference type="SAM" id="Coils"/>
    </source>
</evidence>
<dbReference type="PANTHER" id="PTHR33463:SF105">
    <property type="entry name" value="AND NB-ARC DOMAIN DISEASE RESISTANCE PROTEIN, PUTATIVE-RELATED"/>
    <property type="match status" value="1"/>
</dbReference>